<feature type="transmembrane region" description="Helical" evidence="1">
    <location>
        <begin position="77"/>
        <end position="94"/>
    </location>
</feature>
<feature type="transmembrane region" description="Helical" evidence="1">
    <location>
        <begin position="122"/>
        <end position="141"/>
    </location>
</feature>
<feature type="transmembrane region" description="Helical" evidence="1">
    <location>
        <begin position="38"/>
        <end position="56"/>
    </location>
</feature>
<reference evidence="4" key="1">
    <citation type="journal article" date="2019" name="Int. J. Syst. Evol. Microbiol.">
        <title>The Global Catalogue of Microorganisms (GCM) 10K type strain sequencing project: providing services to taxonomists for standard genome sequencing and annotation.</title>
        <authorList>
            <consortium name="The Broad Institute Genomics Platform"/>
            <consortium name="The Broad Institute Genome Sequencing Center for Infectious Disease"/>
            <person name="Wu L."/>
            <person name="Ma J."/>
        </authorList>
    </citation>
    <scope>NUCLEOTIDE SEQUENCE [LARGE SCALE GENOMIC DNA]</scope>
    <source>
        <strain evidence="4">CGMCC 1.16855</strain>
    </source>
</reference>
<name>A0ABV7BQ71_9PROT</name>
<sequence length="154" mass="17003">MRMNDALLGALLLGFAGWVWWLTTFFPSFPGQDYGPNLFPRILAAGIGFCALVLLLRGLRQRAPLLVVEGWMAQPRRVVSFLLIPLASLAYILVSDPLGFIPTAFLLLLGLFLWFQARPVVALPVAAGMTLLVHWFFAGLMRVPLPRGVLDSVL</sequence>
<keyword evidence="4" id="KW-1185">Reference proteome</keyword>
<dbReference type="InterPro" id="IPR009936">
    <property type="entry name" value="DUF1468"/>
</dbReference>
<keyword evidence="1" id="KW-0472">Membrane</keyword>
<dbReference type="EMBL" id="JBHRSB010000002">
    <property type="protein sequence ID" value="MFC2999810.1"/>
    <property type="molecule type" value="Genomic_DNA"/>
</dbReference>
<evidence type="ECO:0000313" key="3">
    <source>
        <dbReference type="EMBL" id="MFC2999810.1"/>
    </source>
</evidence>
<feature type="transmembrane region" description="Helical" evidence="1">
    <location>
        <begin position="7"/>
        <end position="26"/>
    </location>
</feature>
<accession>A0ABV7BQ71</accession>
<proteinExistence type="predicted"/>
<evidence type="ECO:0000256" key="1">
    <source>
        <dbReference type="SAM" id="Phobius"/>
    </source>
</evidence>
<dbReference type="Proteomes" id="UP001595420">
    <property type="component" value="Unassembled WGS sequence"/>
</dbReference>
<comment type="caution">
    <text evidence="3">The sequence shown here is derived from an EMBL/GenBank/DDBJ whole genome shotgun (WGS) entry which is preliminary data.</text>
</comment>
<gene>
    <name evidence="3" type="ORF">ACFOD3_07890</name>
</gene>
<dbReference type="Pfam" id="PF07331">
    <property type="entry name" value="TctB"/>
    <property type="match status" value="1"/>
</dbReference>
<evidence type="ECO:0000313" key="4">
    <source>
        <dbReference type="Proteomes" id="UP001595420"/>
    </source>
</evidence>
<evidence type="ECO:0000259" key="2">
    <source>
        <dbReference type="Pfam" id="PF07331"/>
    </source>
</evidence>
<organism evidence="3 4">
    <name type="scientific">Falsiroseomonas tokyonensis</name>
    <dbReference type="NCBI Taxonomy" id="430521"/>
    <lineage>
        <taxon>Bacteria</taxon>
        <taxon>Pseudomonadati</taxon>
        <taxon>Pseudomonadota</taxon>
        <taxon>Alphaproteobacteria</taxon>
        <taxon>Acetobacterales</taxon>
        <taxon>Roseomonadaceae</taxon>
        <taxon>Falsiroseomonas</taxon>
    </lineage>
</organism>
<keyword evidence="1" id="KW-1133">Transmembrane helix</keyword>
<feature type="transmembrane region" description="Helical" evidence="1">
    <location>
        <begin position="100"/>
        <end position="115"/>
    </location>
</feature>
<protein>
    <submittedName>
        <fullName evidence="3">Tripartite tricarboxylate transporter TctB family protein</fullName>
    </submittedName>
</protein>
<feature type="domain" description="DUF1468" evidence="2">
    <location>
        <begin position="8"/>
        <end position="146"/>
    </location>
</feature>
<dbReference type="RefSeq" id="WP_216835891.1">
    <property type="nucleotide sequence ID" value="NZ_JAFNJS010000002.1"/>
</dbReference>
<keyword evidence="1" id="KW-0812">Transmembrane</keyword>